<evidence type="ECO:0000256" key="1">
    <source>
        <dbReference type="SAM" id="Phobius"/>
    </source>
</evidence>
<evidence type="ECO:0000313" key="2">
    <source>
        <dbReference type="EMBL" id="KAK0425212.1"/>
    </source>
</evidence>
<name>A0AA39IJ00_9BILA</name>
<dbReference type="EMBL" id="JAUCMV010000001">
    <property type="protein sequence ID" value="KAK0425212.1"/>
    <property type="molecule type" value="Genomic_DNA"/>
</dbReference>
<comment type="caution">
    <text evidence="2">The sequence shown here is derived from an EMBL/GenBank/DDBJ whole genome shotgun (WGS) entry which is preliminary data.</text>
</comment>
<keyword evidence="1" id="KW-1133">Transmembrane helix</keyword>
<gene>
    <name evidence="2" type="ORF">QR680_009086</name>
</gene>
<feature type="transmembrane region" description="Helical" evidence="1">
    <location>
        <begin position="115"/>
        <end position="140"/>
    </location>
</feature>
<dbReference type="AlphaFoldDB" id="A0AA39IJ00"/>
<dbReference type="Proteomes" id="UP001175271">
    <property type="component" value="Unassembled WGS sequence"/>
</dbReference>
<organism evidence="2 3">
    <name type="scientific">Steinernema hermaphroditum</name>
    <dbReference type="NCBI Taxonomy" id="289476"/>
    <lineage>
        <taxon>Eukaryota</taxon>
        <taxon>Metazoa</taxon>
        <taxon>Ecdysozoa</taxon>
        <taxon>Nematoda</taxon>
        <taxon>Chromadorea</taxon>
        <taxon>Rhabditida</taxon>
        <taxon>Tylenchina</taxon>
        <taxon>Panagrolaimomorpha</taxon>
        <taxon>Strongyloidoidea</taxon>
        <taxon>Steinernematidae</taxon>
        <taxon>Steinernema</taxon>
    </lineage>
</organism>
<feature type="transmembrane region" description="Helical" evidence="1">
    <location>
        <begin position="29"/>
        <end position="50"/>
    </location>
</feature>
<feature type="transmembrane region" description="Helical" evidence="1">
    <location>
        <begin position="81"/>
        <end position="109"/>
    </location>
</feature>
<feature type="transmembrane region" description="Helical" evidence="1">
    <location>
        <begin position="336"/>
        <end position="361"/>
    </location>
</feature>
<keyword evidence="1" id="KW-0472">Membrane</keyword>
<evidence type="ECO:0000313" key="3">
    <source>
        <dbReference type="Proteomes" id="UP001175271"/>
    </source>
</evidence>
<reference evidence="2" key="1">
    <citation type="submission" date="2023-06" db="EMBL/GenBank/DDBJ databases">
        <title>Genomic analysis of the entomopathogenic nematode Steinernema hermaphroditum.</title>
        <authorList>
            <person name="Schwarz E.M."/>
            <person name="Heppert J.K."/>
            <person name="Baniya A."/>
            <person name="Schwartz H.T."/>
            <person name="Tan C.-H."/>
            <person name="Antoshechkin I."/>
            <person name="Sternberg P.W."/>
            <person name="Goodrich-Blair H."/>
            <person name="Dillman A.R."/>
        </authorList>
    </citation>
    <scope>NUCLEOTIDE SEQUENCE</scope>
    <source>
        <strain evidence="2">PS9179</strain>
        <tissue evidence="2">Whole animal</tissue>
    </source>
</reference>
<keyword evidence="3" id="KW-1185">Reference proteome</keyword>
<proteinExistence type="predicted"/>
<protein>
    <submittedName>
        <fullName evidence="2">Uncharacterized protein</fullName>
    </submittedName>
</protein>
<accession>A0AA39IJ00</accession>
<feature type="transmembrane region" description="Helical" evidence="1">
    <location>
        <begin position="294"/>
        <end position="316"/>
    </location>
</feature>
<sequence length="420" mass="46874">MEHFVADAAILGLAESMAPLGCRLNGRSFLIETFLCFVSAGGVPMGARIIHRRLLVTQRPLPRIPPPLLLRPFLPMTSPSFISAAGIIVAFVEFLLVVLAVYGLIYNYYIFGSSYALWFIVGIISVIIILIAIVLLLYAIKKESARLLFPHLSAQVTLLFPVGPSGRASSALVLGGRDYRILYSKGPINFLGTDLSCPFPLKQTPPFFSAKEPPEDTSASSPSHLAFFLQIGDVLEAADRCPIRSIPRPRRRSRNLPSFALERRGGGPMGCCFCPMWFRNVERKEEKRLSVCQVFLILFLLIVALVVGLLLLFGAYKGIRRLLGHGGYDMTDDATITLGYTIIAVYLFIAILEIFFFIIIYKLYKYFKEYKLIPNKDPFLIEVGKDAEVYTAQWQSPSPKSNYMYRGSPDAGDIYPYGPQ</sequence>
<keyword evidence="1" id="KW-0812">Transmembrane</keyword>